<dbReference type="STRING" id="181874.A0A409WN47"/>
<reference evidence="3 4" key="1">
    <citation type="journal article" date="2018" name="Evol. Lett.">
        <title>Horizontal gene cluster transfer increased hallucinogenic mushroom diversity.</title>
        <authorList>
            <person name="Reynolds H.T."/>
            <person name="Vijayakumar V."/>
            <person name="Gluck-Thaler E."/>
            <person name="Korotkin H.B."/>
            <person name="Matheny P.B."/>
            <person name="Slot J.C."/>
        </authorList>
    </citation>
    <scope>NUCLEOTIDE SEQUENCE [LARGE SCALE GENOMIC DNA]</scope>
    <source>
        <strain evidence="3 4">2629</strain>
    </source>
</reference>
<accession>A0A409WN47</accession>
<evidence type="ECO:0000259" key="2">
    <source>
        <dbReference type="Pfam" id="PF02668"/>
    </source>
</evidence>
<protein>
    <recommendedName>
        <fullName evidence="2">TauD/TfdA-like domain-containing protein</fullName>
    </recommendedName>
</protein>
<dbReference type="PANTHER" id="PTHR37285">
    <property type="entry name" value="SPORE WALL MATURATION PROTEIN DIT1"/>
    <property type="match status" value="1"/>
</dbReference>
<evidence type="ECO:0000313" key="4">
    <source>
        <dbReference type="Proteomes" id="UP000284842"/>
    </source>
</evidence>
<gene>
    <name evidence="3" type="ORF">CVT24_003765</name>
</gene>
<dbReference type="SUPFAM" id="SSF51197">
    <property type="entry name" value="Clavaminate synthase-like"/>
    <property type="match status" value="1"/>
</dbReference>
<dbReference type="Pfam" id="PF05141">
    <property type="entry name" value="DIT1_PvcA"/>
    <property type="match status" value="1"/>
</dbReference>
<dbReference type="PANTHER" id="PTHR37285:SF5">
    <property type="entry name" value="SPORE WALL MATURATION PROTEIN DIT1"/>
    <property type="match status" value="1"/>
</dbReference>
<name>A0A409WN47_9AGAR</name>
<dbReference type="GO" id="GO:0016491">
    <property type="term" value="F:oxidoreductase activity"/>
    <property type="evidence" value="ECO:0007669"/>
    <property type="project" value="UniProtKB-KW"/>
</dbReference>
<feature type="domain" description="TauD/TfdA-like" evidence="2">
    <location>
        <begin position="395"/>
        <end position="647"/>
    </location>
</feature>
<dbReference type="AlphaFoldDB" id="A0A409WN47"/>
<dbReference type="OrthoDB" id="3261561at2759"/>
<keyword evidence="1" id="KW-0560">Oxidoreductase</keyword>
<dbReference type="InterPro" id="IPR003819">
    <property type="entry name" value="TauD/TfdA-like"/>
</dbReference>
<dbReference type="Gene3D" id="3.60.130.10">
    <property type="entry name" value="Clavaminate synthase-like"/>
    <property type="match status" value="1"/>
</dbReference>
<dbReference type="InterPro" id="IPR007817">
    <property type="entry name" value="Isocyanide_synthase_DIT1"/>
</dbReference>
<dbReference type="InterPro" id="IPR042098">
    <property type="entry name" value="TauD-like_sf"/>
</dbReference>
<dbReference type="InParanoid" id="A0A409WN47"/>
<dbReference type="Proteomes" id="UP000284842">
    <property type="component" value="Unassembled WGS sequence"/>
</dbReference>
<comment type="caution">
    <text evidence="3">The sequence shown here is derived from an EMBL/GenBank/DDBJ whole genome shotgun (WGS) entry which is preliminary data.</text>
</comment>
<proteinExistence type="predicted"/>
<sequence length="650" mass="74061">MVLSSTLETLQSDSSFISLSNISALDEAVIQQSSNILTVILRYRLENSKNTPGTLSQYKHDADAAKFLLTIYAAIQLGQPIRMCLPAFPFKSPNTTTKVLGRLPDLAEEYALAHLNGLCAAIEDQYPPGAELTIVSDGLVYNDLLGVPDRDVWSYGQHLRKLVEEKHLKHIKFSRLQDLLPSSLSKLHELTEITYVSSATDFRRALLNNFSRADFDPDQAISTSEDTCLTYRGYIKFLETDLRFIYPVGPGRSKSQFKRGVEYIAKQMLRRGDAFARAVREKFPDHLRLSIHPSTGRSKLSISLLPTQSQWTTPWHCAIGVKLDGTITTAPREIFDSDTTFELVLDIEGRPHYYREKTDLLMWDQSLRKRVVRCDPLYPCGLLIYPAEKERLSIEDVDARKVRRLAELNSPIVLRGFSRGDNRELFVKKAEELGIPLPWNFGLVLEVKDLGEGSRGSGNSLSSEHMPFHYDGVFKVDNRIKEDGTKEIVPLPPRLQFFTAVTPSPRDTGFTLFSSSRLFFRHLPAHMSLDKMRSTTWAVSTPSFGSVTLRGMPLVVQHPVTNKPCLRYHEHWPQMRTKFETMEVAIEGVNEKEEVEIRNIIDTLLYDRRVTYWHSWEKGDLVVNDNISMLHTRTAFTGGSSRELWRIHID</sequence>
<organism evidence="3 4">
    <name type="scientific">Panaeolus cyanescens</name>
    <dbReference type="NCBI Taxonomy" id="181874"/>
    <lineage>
        <taxon>Eukaryota</taxon>
        <taxon>Fungi</taxon>
        <taxon>Dikarya</taxon>
        <taxon>Basidiomycota</taxon>
        <taxon>Agaricomycotina</taxon>
        <taxon>Agaricomycetes</taxon>
        <taxon>Agaricomycetidae</taxon>
        <taxon>Agaricales</taxon>
        <taxon>Agaricineae</taxon>
        <taxon>Galeropsidaceae</taxon>
        <taxon>Panaeolus</taxon>
    </lineage>
</organism>
<evidence type="ECO:0000313" key="3">
    <source>
        <dbReference type="EMBL" id="PPQ79921.1"/>
    </source>
</evidence>
<keyword evidence="4" id="KW-1185">Reference proteome</keyword>
<evidence type="ECO:0000256" key="1">
    <source>
        <dbReference type="ARBA" id="ARBA00023002"/>
    </source>
</evidence>
<dbReference type="EMBL" id="NHTK01005393">
    <property type="protein sequence ID" value="PPQ79921.1"/>
    <property type="molecule type" value="Genomic_DNA"/>
</dbReference>
<dbReference type="Pfam" id="PF02668">
    <property type="entry name" value="TauD"/>
    <property type="match status" value="1"/>
</dbReference>